<proteinExistence type="predicted"/>
<dbReference type="EMBL" id="JALLBG020000240">
    <property type="protein sequence ID" value="KAL3758135.1"/>
    <property type="molecule type" value="Genomic_DNA"/>
</dbReference>
<evidence type="ECO:0000313" key="3">
    <source>
        <dbReference type="Proteomes" id="UP001530293"/>
    </source>
</evidence>
<sequence>MLMLSRLVLGRARLGGGRRQRALGVIWERQDHAAVLFFRLVLLGYFALLVIIMVEFIFMSSNIFMSQISLLSTTGEI</sequence>
<keyword evidence="3" id="KW-1185">Reference proteome</keyword>
<keyword evidence="1" id="KW-1133">Transmembrane helix</keyword>
<evidence type="ECO:0000256" key="1">
    <source>
        <dbReference type="SAM" id="Phobius"/>
    </source>
</evidence>
<name>A0ABD3M257_9STRA</name>
<gene>
    <name evidence="2" type="ORF">ACHAWU_004216</name>
</gene>
<feature type="transmembrane region" description="Helical" evidence="1">
    <location>
        <begin position="36"/>
        <end position="58"/>
    </location>
</feature>
<dbReference type="Proteomes" id="UP001530293">
    <property type="component" value="Unassembled WGS sequence"/>
</dbReference>
<accession>A0ABD3M257</accession>
<keyword evidence="1" id="KW-0812">Transmembrane</keyword>
<evidence type="ECO:0000313" key="2">
    <source>
        <dbReference type="EMBL" id="KAL3758135.1"/>
    </source>
</evidence>
<reference evidence="2 3" key="1">
    <citation type="submission" date="2024-10" db="EMBL/GenBank/DDBJ databases">
        <title>Updated reference genomes for cyclostephanoid diatoms.</title>
        <authorList>
            <person name="Roberts W.R."/>
            <person name="Alverson A.J."/>
        </authorList>
    </citation>
    <scope>NUCLEOTIDE SEQUENCE [LARGE SCALE GENOMIC DNA]</scope>
    <source>
        <strain evidence="2 3">AJA232-27</strain>
    </source>
</reference>
<protein>
    <submittedName>
        <fullName evidence="2">Uncharacterized protein</fullName>
    </submittedName>
</protein>
<keyword evidence="1" id="KW-0472">Membrane</keyword>
<organism evidence="2 3">
    <name type="scientific">Discostella pseudostelligera</name>
    <dbReference type="NCBI Taxonomy" id="259834"/>
    <lineage>
        <taxon>Eukaryota</taxon>
        <taxon>Sar</taxon>
        <taxon>Stramenopiles</taxon>
        <taxon>Ochrophyta</taxon>
        <taxon>Bacillariophyta</taxon>
        <taxon>Coscinodiscophyceae</taxon>
        <taxon>Thalassiosirophycidae</taxon>
        <taxon>Stephanodiscales</taxon>
        <taxon>Stephanodiscaceae</taxon>
        <taxon>Discostella</taxon>
    </lineage>
</organism>
<dbReference type="AlphaFoldDB" id="A0ABD3M257"/>
<comment type="caution">
    <text evidence="2">The sequence shown here is derived from an EMBL/GenBank/DDBJ whole genome shotgun (WGS) entry which is preliminary data.</text>
</comment>